<gene>
    <name evidence="7" type="ORF">EDEG_01090</name>
</gene>
<dbReference type="STRING" id="1003232.J9DB33"/>
<reference evidence="7 8" key="2">
    <citation type="submission" date="2015-07" db="EMBL/GenBank/DDBJ databases">
        <title>Contrasting host-pathogen interactions and genome evolution in two generalist and specialist microsporidian pathogens of mosquitoes.</title>
        <authorList>
            <consortium name="The Broad Institute Genomics Platform"/>
            <consortium name="The Broad Institute Genome Sequencing Center for Infectious Disease"/>
            <person name="Cuomo C.A."/>
            <person name="Sanscrainte N.D."/>
            <person name="Goldberg J.M."/>
            <person name="Heiman D."/>
            <person name="Young S."/>
            <person name="Zeng Q."/>
            <person name="Becnel J.J."/>
            <person name="Birren B.W."/>
        </authorList>
    </citation>
    <scope>NUCLEOTIDE SEQUENCE [LARGE SCALE GENOMIC DNA]</scope>
    <source>
        <strain evidence="7 8">USNM 41457</strain>
    </source>
</reference>
<evidence type="ECO:0000256" key="6">
    <source>
        <dbReference type="RuleBase" id="RU003470"/>
    </source>
</evidence>
<dbReference type="PANTHER" id="PTHR10472">
    <property type="entry name" value="D-TYROSYL-TRNA TYR DEACYLASE"/>
    <property type="match status" value="1"/>
</dbReference>
<sequence>MKVVLQRVKAADVYHEKKSIATIKNGYVLLVGIGKNDTQITIEKMVTKILKYKLFENWKKNIVDKNFEILVLSQFTLFAKFNGNKPDFHDARSHEEAKEHFLQAIETFKSLYDEDKIKNGIFGVHLEIELVNDGPVTIIKEF</sequence>
<reference evidence="7 8" key="1">
    <citation type="submission" date="2011-08" db="EMBL/GenBank/DDBJ databases">
        <authorList>
            <person name="Liu Z.J."/>
            <person name="Shi F.L."/>
            <person name="Lu J.Q."/>
            <person name="Li M."/>
            <person name="Wang Z.L."/>
        </authorList>
    </citation>
    <scope>NUCLEOTIDE SEQUENCE [LARGE SCALE GENOMIC DNA]</scope>
    <source>
        <strain evidence="7 8">USNM 41457</strain>
    </source>
</reference>
<dbReference type="FunCoup" id="J9DB33">
    <property type="interactions" value="75"/>
</dbReference>
<keyword evidence="6" id="KW-0694">RNA-binding</keyword>
<dbReference type="Gene3D" id="3.50.80.10">
    <property type="entry name" value="D-tyrosyl-tRNA(Tyr) deacylase"/>
    <property type="match status" value="1"/>
</dbReference>
<comment type="similarity">
    <text evidence="1 6">Belongs to the DTD family.</text>
</comment>
<dbReference type="GO" id="GO:0000049">
    <property type="term" value="F:tRNA binding"/>
    <property type="evidence" value="ECO:0007669"/>
    <property type="project" value="UniProtKB-KW"/>
</dbReference>
<evidence type="ECO:0000256" key="1">
    <source>
        <dbReference type="ARBA" id="ARBA00009673"/>
    </source>
</evidence>
<proteinExistence type="inferred from homology"/>
<protein>
    <recommendedName>
        <fullName evidence="3 6">D-aminoacyl-tRNA deacylase</fullName>
        <ecNumber evidence="2 6">3.1.1.96</ecNumber>
    </recommendedName>
</protein>
<accession>J9DB33</accession>
<evidence type="ECO:0000256" key="3">
    <source>
        <dbReference type="ARBA" id="ARBA00020007"/>
    </source>
</evidence>
<name>J9DB33_EDHAE</name>
<dbReference type="VEuPathDB" id="MicrosporidiaDB:EDEG_01090"/>
<dbReference type="EMBL" id="AFBI03000015">
    <property type="protein sequence ID" value="EJW04704.1"/>
    <property type="molecule type" value="Genomic_DNA"/>
</dbReference>
<comment type="subcellular location">
    <subcellularLocation>
        <location evidence="6">Cytoplasm</location>
    </subcellularLocation>
</comment>
<dbReference type="GO" id="GO:0051500">
    <property type="term" value="F:D-tyrosyl-tRNA(Tyr) deacylase activity"/>
    <property type="evidence" value="ECO:0007669"/>
    <property type="project" value="TreeGrafter"/>
</dbReference>
<dbReference type="Proteomes" id="UP000003163">
    <property type="component" value="Unassembled WGS sequence"/>
</dbReference>
<dbReference type="HOGENOM" id="CLU_076901_0_4_1"/>
<keyword evidence="6" id="KW-0963">Cytoplasm</keyword>
<keyword evidence="6" id="KW-0378">Hydrolase</keyword>
<dbReference type="InterPro" id="IPR003732">
    <property type="entry name" value="Daa-tRNA_deacyls_DTD"/>
</dbReference>
<evidence type="ECO:0000256" key="2">
    <source>
        <dbReference type="ARBA" id="ARBA00013056"/>
    </source>
</evidence>
<comment type="catalytic activity">
    <reaction evidence="5">
        <text>a D-aminoacyl-tRNA + H2O = a tRNA + a D-alpha-amino acid + H(+)</text>
        <dbReference type="Rhea" id="RHEA:13953"/>
        <dbReference type="Rhea" id="RHEA-COMP:10123"/>
        <dbReference type="Rhea" id="RHEA-COMP:10124"/>
        <dbReference type="ChEBI" id="CHEBI:15377"/>
        <dbReference type="ChEBI" id="CHEBI:15378"/>
        <dbReference type="ChEBI" id="CHEBI:59871"/>
        <dbReference type="ChEBI" id="CHEBI:78442"/>
        <dbReference type="ChEBI" id="CHEBI:79333"/>
        <dbReference type="EC" id="3.1.1.96"/>
    </reaction>
</comment>
<dbReference type="OMA" id="WPDENDK"/>
<evidence type="ECO:0000256" key="4">
    <source>
        <dbReference type="ARBA" id="ARBA00047676"/>
    </source>
</evidence>
<keyword evidence="8" id="KW-1185">Reference proteome</keyword>
<dbReference type="AlphaFoldDB" id="J9DB33"/>
<dbReference type="GO" id="GO:0106026">
    <property type="term" value="F:Gly-tRNA(Ala) deacylase activity"/>
    <property type="evidence" value="ECO:0007669"/>
    <property type="project" value="RHEA"/>
</dbReference>
<dbReference type="PANTHER" id="PTHR10472:SF5">
    <property type="entry name" value="D-AMINOACYL-TRNA DEACYLASE 1"/>
    <property type="match status" value="1"/>
</dbReference>
<dbReference type="FunFam" id="3.50.80.10:FF:000001">
    <property type="entry name" value="D-aminoacyl-tRNA deacylase"/>
    <property type="match status" value="1"/>
</dbReference>
<dbReference type="NCBIfam" id="TIGR00256">
    <property type="entry name" value="D-aminoacyl-tRNA deacylase"/>
    <property type="match status" value="1"/>
</dbReference>
<dbReference type="InterPro" id="IPR023509">
    <property type="entry name" value="DTD-like_sf"/>
</dbReference>
<organism evidence="7 8">
    <name type="scientific">Edhazardia aedis (strain USNM 41457)</name>
    <name type="common">Microsporidian parasite</name>
    <dbReference type="NCBI Taxonomy" id="1003232"/>
    <lineage>
        <taxon>Eukaryota</taxon>
        <taxon>Fungi</taxon>
        <taxon>Fungi incertae sedis</taxon>
        <taxon>Microsporidia</taxon>
        <taxon>Edhazardia</taxon>
    </lineage>
</organism>
<dbReference type="InParanoid" id="J9DB33"/>
<dbReference type="SUPFAM" id="SSF69500">
    <property type="entry name" value="DTD-like"/>
    <property type="match status" value="1"/>
</dbReference>
<evidence type="ECO:0000313" key="7">
    <source>
        <dbReference type="EMBL" id="EJW04704.1"/>
    </source>
</evidence>
<dbReference type="OrthoDB" id="275783at2759"/>
<dbReference type="GO" id="GO:0005737">
    <property type="term" value="C:cytoplasm"/>
    <property type="evidence" value="ECO:0007669"/>
    <property type="project" value="UniProtKB-SubCell"/>
</dbReference>
<comment type="caution">
    <text evidence="7">The sequence shown here is derived from an EMBL/GenBank/DDBJ whole genome shotgun (WGS) entry which is preliminary data.</text>
</comment>
<comment type="catalytic activity">
    <reaction evidence="4">
        <text>glycyl-tRNA(Ala) + H2O = tRNA(Ala) + glycine + H(+)</text>
        <dbReference type="Rhea" id="RHEA:53744"/>
        <dbReference type="Rhea" id="RHEA-COMP:9657"/>
        <dbReference type="Rhea" id="RHEA-COMP:13640"/>
        <dbReference type="ChEBI" id="CHEBI:15377"/>
        <dbReference type="ChEBI" id="CHEBI:15378"/>
        <dbReference type="ChEBI" id="CHEBI:57305"/>
        <dbReference type="ChEBI" id="CHEBI:78442"/>
        <dbReference type="ChEBI" id="CHEBI:78522"/>
        <dbReference type="EC" id="3.1.1.96"/>
    </reaction>
</comment>
<evidence type="ECO:0000256" key="5">
    <source>
        <dbReference type="ARBA" id="ARBA00048018"/>
    </source>
</evidence>
<dbReference type="EC" id="3.1.1.96" evidence="2 6"/>
<evidence type="ECO:0000313" key="8">
    <source>
        <dbReference type="Proteomes" id="UP000003163"/>
    </source>
</evidence>
<dbReference type="Pfam" id="PF02580">
    <property type="entry name" value="Tyr_Deacylase"/>
    <property type="match status" value="1"/>
</dbReference>
<keyword evidence="6" id="KW-0820">tRNA-binding</keyword>